<dbReference type="EMBL" id="JBHRUJ010000004">
    <property type="protein sequence ID" value="MFC3210231.1"/>
    <property type="molecule type" value="Genomic_DNA"/>
</dbReference>
<sequence>MKNKLNAWQKLFLLFAGVLLISSAVFLTQSYFSYQQVKTSSDQCYDQGGFPKVVKSGFEVKVFECNFYNEADE</sequence>
<dbReference type="RefSeq" id="WP_117313161.1">
    <property type="nucleotide sequence ID" value="NZ_CANNGD010000004.1"/>
</dbReference>
<protein>
    <submittedName>
        <fullName evidence="1">Uncharacterized protein</fullName>
    </submittedName>
</protein>
<reference evidence="2" key="1">
    <citation type="journal article" date="2019" name="Int. J. Syst. Evol. Microbiol.">
        <title>The Global Catalogue of Microorganisms (GCM) 10K type strain sequencing project: providing services to taxonomists for standard genome sequencing and annotation.</title>
        <authorList>
            <consortium name="The Broad Institute Genomics Platform"/>
            <consortium name="The Broad Institute Genome Sequencing Center for Infectious Disease"/>
            <person name="Wu L."/>
            <person name="Ma J."/>
        </authorList>
    </citation>
    <scope>NUCLEOTIDE SEQUENCE [LARGE SCALE GENOMIC DNA]</scope>
    <source>
        <strain evidence="2">CCM 320</strain>
    </source>
</reference>
<gene>
    <name evidence="1" type="ORF">ACFOEJ_03965</name>
</gene>
<evidence type="ECO:0000313" key="1">
    <source>
        <dbReference type="EMBL" id="MFC3210231.1"/>
    </source>
</evidence>
<comment type="caution">
    <text evidence="1">The sequence shown here is derived from an EMBL/GenBank/DDBJ whole genome shotgun (WGS) entry which is preliminary data.</text>
</comment>
<accession>A0ABV7KLF2</accession>
<name>A0ABV7KLF2_PLAOK</name>
<organism evidence="1 2">
    <name type="scientific">Planomicrobium okeanokoites</name>
    <name type="common">Planococcus okeanokoites</name>
    <name type="synonym">Flavobacterium okeanokoites</name>
    <dbReference type="NCBI Taxonomy" id="244"/>
    <lineage>
        <taxon>Bacteria</taxon>
        <taxon>Bacillati</taxon>
        <taxon>Bacillota</taxon>
        <taxon>Bacilli</taxon>
        <taxon>Bacillales</taxon>
        <taxon>Caryophanaceae</taxon>
        <taxon>Planomicrobium</taxon>
    </lineage>
</organism>
<dbReference type="Proteomes" id="UP001595625">
    <property type="component" value="Unassembled WGS sequence"/>
</dbReference>
<evidence type="ECO:0000313" key="2">
    <source>
        <dbReference type="Proteomes" id="UP001595625"/>
    </source>
</evidence>
<proteinExistence type="predicted"/>
<keyword evidence="2" id="KW-1185">Reference proteome</keyword>